<evidence type="ECO:0000256" key="10">
    <source>
        <dbReference type="RuleBase" id="RU361143"/>
    </source>
</evidence>
<evidence type="ECO:0000256" key="2">
    <source>
        <dbReference type="ARBA" id="ARBA00004115"/>
    </source>
</evidence>
<proteinExistence type="inferred from homology"/>
<dbReference type="PANTHER" id="PTHR21049:SF0">
    <property type="entry name" value="DOLICHYL-DIPHOSPHOOLIGOSACCHARIDE--PROTEIN GLYCOSYLTRANSFERASE SUBUNIT 1"/>
    <property type="match status" value="1"/>
</dbReference>
<sequence length="471" mass="52408">MLGHVLSLAVLILLPACTLADAQLAITDVSTKIDLRSQLVKTVHTIRVINNGDAEATYFEVHFPEPTKGSYAFHRCVMDKTAMILRDVTEVDASRTPSADTKVVKLKTPISAGQEATITLRTVVTHAYLAFPAEIAQQADQYMKYSFQNYFSTPYEVNSQTVTVSGEKIITVNDSPHKGKKESELTVGPYKSISADAEMSYTTVIVKNNAPFLVAKKFVREISVSHWQRVKIDDILSLHHDGAKLQGHFSRVDFQRARNQAPAAIQGWKTHLPVEARDFDYRDEVGNISTSSVSSSLSGHTLTLIPRFPIFGGWSSGYMLNYTLDNANHLASDGNGNYQFKVPLVPHVYDNMIVDDLELRVALPEGATDITVKNKFGFDEQTFDVKHTYLDVGGRPVVVLTKANVVNDHEADFEIKYSLSSGAIYRQPLVLIAAYFCLFSLLIIYLRSDFTIESKSHAVVPKQEVTQKKKV</sequence>
<evidence type="ECO:0000256" key="8">
    <source>
        <dbReference type="ARBA" id="ARBA00022989"/>
    </source>
</evidence>
<dbReference type="eggNOG" id="KOG2291">
    <property type="taxonomic scope" value="Eukaryota"/>
</dbReference>
<evidence type="ECO:0000313" key="12">
    <source>
        <dbReference type="Proteomes" id="UP000054560"/>
    </source>
</evidence>
<comment type="subunit">
    <text evidence="10">Component of the oligosaccharyltransferase (OST) complex.</text>
</comment>
<keyword evidence="12" id="KW-1185">Reference proteome</keyword>
<dbReference type="GO" id="GO:0018279">
    <property type="term" value="P:protein N-linked glycosylation via asparagine"/>
    <property type="evidence" value="ECO:0007669"/>
    <property type="project" value="TreeGrafter"/>
</dbReference>
<feature type="transmembrane region" description="Helical" evidence="10">
    <location>
        <begin position="428"/>
        <end position="446"/>
    </location>
</feature>
<comment type="similarity">
    <text evidence="4 10">Belongs to the OST1 family.</text>
</comment>
<protein>
    <recommendedName>
        <fullName evidence="10">Dolichyl-diphosphooligosaccharide--protein glycosyltransferase subunit 1</fullName>
    </recommendedName>
</protein>
<dbReference type="GO" id="GO:0008250">
    <property type="term" value="C:oligosaccharyltransferase complex"/>
    <property type="evidence" value="ECO:0007669"/>
    <property type="project" value="UniProtKB-UniRule"/>
</dbReference>
<evidence type="ECO:0000256" key="6">
    <source>
        <dbReference type="ARBA" id="ARBA00022729"/>
    </source>
</evidence>
<keyword evidence="7 10" id="KW-0256">Endoplasmic reticulum</keyword>
<comment type="subcellular location">
    <subcellularLocation>
        <location evidence="2 10">Endoplasmic reticulum membrane</location>
        <topology evidence="2 10">Single-pass type I membrane protein</topology>
    </subcellularLocation>
</comment>
<comment type="pathway">
    <text evidence="3 10">Protein modification; protein glycosylation.</text>
</comment>
<dbReference type="RefSeq" id="XP_014160770.1">
    <property type="nucleotide sequence ID" value="XM_014305295.1"/>
</dbReference>
<evidence type="ECO:0000256" key="7">
    <source>
        <dbReference type="ARBA" id="ARBA00022824"/>
    </source>
</evidence>
<evidence type="ECO:0000256" key="3">
    <source>
        <dbReference type="ARBA" id="ARBA00004922"/>
    </source>
</evidence>
<dbReference type="GeneID" id="25901518"/>
<dbReference type="UniPathway" id="UPA00378"/>
<keyword evidence="8 10" id="KW-1133">Transmembrane helix</keyword>
<feature type="signal peptide" evidence="10">
    <location>
        <begin position="1"/>
        <end position="22"/>
    </location>
</feature>
<accession>A0A0L0GEY6</accession>
<keyword evidence="6 10" id="KW-0732">Signal</keyword>
<dbReference type="Pfam" id="PF04597">
    <property type="entry name" value="Ribophorin_I"/>
    <property type="match status" value="1"/>
</dbReference>
<reference evidence="11 12" key="1">
    <citation type="submission" date="2011-02" db="EMBL/GenBank/DDBJ databases">
        <title>The Genome Sequence of Sphaeroforma arctica JP610.</title>
        <authorList>
            <consortium name="The Broad Institute Genome Sequencing Platform"/>
            <person name="Russ C."/>
            <person name="Cuomo C."/>
            <person name="Young S.K."/>
            <person name="Zeng Q."/>
            <person name="Gargeya S."/>
            <person name="Alvarado L."/>
            <person name="Berlin A."/>
            <person name="Chapman S.B."/>
            <person name="Chen Z."/>
            <person name="Freedman E."/>
            <person name="Gellesch M."/>
            <person name="Goldberg J."/>
            <person name="Griggs A."/>
            <person name="Gujja S."/>
            <person name="Heilman E."/>
            <person name="Heiman D."/>
            <person name="Howarth C."/>
            <person name="Mehta T."/>
            <person name="Neiman D."/>
            <person name="Pearson M."/>
            <person name="Roberts A."/>
            <person name="Saif S."/>
            <person name="Shea T."/>
            <person name="Shenoy N."/>
            <person name="Sisk P."/>
            <person name="Stolte C."/>
            <person name="Sykes S."/>
            <person name="White J."/>
            <person name="Yandava C."/>
            <person name="Burger G."/>
            <person name="Gray M.W."/>
            <person name="Holland P.W.H."/>
            <person name="King N."/>
            <person name="Lang F.B.F."/>
            <person name="Roger A.J."/>
            <person name="Ruiz-Trillo I."/>
            <person name="Haas B."/>
            <person name="Nusbaum C."/>
            <person name="Birren B."/>
        </authorList>
    </citation>
    <scope>NUCLEOTIDE SEQUENCE [LARGE SCALE GENOMIC DNA]</scope>
    <source>
        <strain evidence="11 12">JP610</strain>
    </source>
</reference>
<dbReference type="STRING" id="667725.A0A0L0GEY6"/>
<comment type="function">
    <text evidence="1 10">Subunit of the oligosaccharyl transferase (OST) complex that catalyzes the initial transfer of a defined glycan (Glc(3)Man(9)GlcNAc(2) in eukaryotes) from the lipid carrier dolichol-pyrophosphate to an asparagine residue within an Asn-X-Ser/Thr consensus motif in nascent polypeptide chains, the first step in protein N-glycosylation. N-glycosylation occurs cotranslationally and the complex associates with the Sec61 complex at the channel-forming translocon complex that mediates protein translocation across the endoplasmic reticulum (ER). All subunits are required for a maximal enzyme activity.</text>
</comment>
<dbReference type="OrthoDB" id="310030at2759"/>
<evidence type="ECO:0000256" key="1">
    <source>
        <dbReference type="ARBA" id="ARBA00002791"/>
    </source>
</evidence>
<organism evidence="11 12">
    <name type="scientific">Sphaeroforma arctica JP610</name>
    <dbReference type="NCBI Taxonomy" id="667725"/>
    <lineage>
        <taxon>Eukaryota</taxon>
        <taxon>Ichthyosporea</taxon>
        <taxon>Ichthyophonida</taxon>
        <taxon>Sphaeroforma</taxon>
    </lineage>
</organism>
<dbReference type="InterPro" id="IPR007676">
    <property type="entry name" value="Ribophorin_I"/>
</dbReference>
<dbReference type="Proteomes" id="UP000054560">
    <property type="component" value="Unassembled WGS sequence"/>
</dbReference>
<evidence type="ECO:0000313" key="11">
    <source>
        <dbReference type="EMBL" id="KNC86868.1"/>
    </source>
</evidence>
<evidence type="ECO:0000256" key="9">
    <source>
        <dbReference type="ARBA" id="ARBA00023136"/>
    </source>
</evidence>
<evidence type="ECO:0000256" key="4">
    <source>
        <dbReference type="ARBA" id="ARBA00008905"/>
    </source>
</evidence>
<name>A0A0L0GEY6_9EUKA</name>
<dbReference type="AlphaFoldDB" id="A0A0L0GEY6"/>
<keyword evidence="9 10" id="KW-0472">Membrane</keyword>
<gene>
    <name evidence="11" type="ORF">SARC_01014</name>
</gene>
<dbReference type="PANTHER" id="PTHR21049">
    <property type="entry name" value="RIBOPHORIN I"/>
    <property type="match status" value="1"/>
</dbReference>
<dbReference type="EMBL" id="KQ241632">
    <property type="protein sequence ID" value="KNC86868.1"/>
    <property type="molecule type" value="Genomic_DNA"/>
</dbReference>
<feature type="chain" id="PRO_5005394128" description="Dolichyl-diphosphooligosaccharide--protein glycosyltransferase subunit 1" evidence="10">
    <location>
        <begin position="23"/>
        <end position="471"/>
    </location>
</feature>
<evidence type="ECO:0000256" key="5">
    <source>
        <dbReference type="ARBA" id="ARBA00022692"/>
    </source>
</evidence>
<keyword evidence="5 10" id="KW-0812">Transmembrane</keyword>